<evidence type="ECO:0000313" key="1">
    <source>
        <dbReference type="EMBL" id="AGL01588.1"/>
    </source>
</evidence>
<dbReference type="Proteomes" id="UP000013520">
    <property type="component" value="Chromosome"/>
</dbReference>
<accession>R4KEH8</accession>
<organism evidence="1 2">
    <name type="scientific">Desulfoscipio gibsoniae DSM 7213</name>
    <dbReference type="NCBI Taxonomy" id="767817"/>
    <lineage>
        <taxon>Bacteria</taxon>
        <taxon>Bacillati</taxon>
        <taxon>Bacillota</taxon>
        <taxon>Clostridia</taxon>
        <taxon>Eubacteriales</taxon>
        <taxon>Desulfallaceae</taxon>
        <taxon>Desulfoscipio</taxon>
    </lineage>
</organism>
<gene>
    <name evidence="1" type="ORF">Desgi_2155</name>
</gene>
<dbReference type="AlphaFoldDB" id="R4KEH8"/>
<dbReference type="STRING" id="767817.Desgi_2155"/>
<protein>
    <submittedName>
        <fullName evidence="1">Uncharacterized protein</fullName>
    </submittedName>
</protein>
<keyword evidence="2" id="KW-1185">Reference proteome</keyword>
<dbReference type="KEGG" id="dgi:Desgi_2155"/>
<dbReference type="HOGENOM" id="CLU_2568310_0_0_9"/>
<proteinExistence type="predicted"/>
<reference evidence="1 2" key="1">
    <citation type="submission" date="2012-01" db="EMBL/GenBank/DDBJ databases">
        <title>Complete sequence of Desulfotomaculum gibsoniae DSM 7213.</title>
        <authorList>
            <consortium name="US DOE Joint Genome Institute"/>
            <person name="Lucas S."/>
            <person name="Han J."/>
            <person name="Lapidus A."/>
            <person name="Cheng J.-F."/>
            <person name="Goodwin L."/>
            <person name="Pitluck S."/>
            <person name="Peters L."/>
            <person name="Ovchinnikova G."/>
            <person name="Teshima H."/>
            <person name="Detter J.C."/>
            <person name="Han C."/>
            <person name="Tapia R."/>
            <person name="Land M."/>
            <person name="Hauser L."/>
            <person name="Kyrpides N."/>
            <person name="Ivanova N."/>
            <person name="Pagani I."/>
            <person name="Parshina S."/>
            <person name="Plugge C."/>
            <person name="Muyzer G."/>
            <person name="Kuever J."/>
            <person name="Ivanova A."/>
            <person name="Nazina T."/>
            <person name="Klenk H.-P."/>
            <person name="Brambilla E."/>
            <person name="Spring S."/>
            <person name="Stams A.F."/>
            <person name="Woyke T."/>
        </authorList>
    </citation>
    <scope>NUCLEOTIDE SEQUENCE [LARGE SCALE GENOMIC DNA]</scope>
    <source>
        <strain evidence="1 2">DSM 7213</strain>
    </source>
</reference>
<evidence type="ECO:0000313" key="2">
    <source>
        <dbReference type="Proteomes" id="UP000013520"/>
    </source>
</evidence>
<sequence length="85" mass="9275">MSEVRIIQADQRAGQAGTKVYVDNTPDLGDFTGEALLNNIEQAVHECRGLLNQGYRLTSFWTDPDKGIEFVLRQSPGSGAKGQHG</sequence>
<dbReference type="OrthoDB" id="1787450at2"/>
<dbReference type="EMBL" id="CP003273">
    <property type="protein sequence ID" value="AGL01588.1"/>
    <property type="molecule type" value="Genomic_DNA"/>
</dbReference>
<name>R4KEH8_9FIRM</name>